<feature type="disulfide bond" evidence="9">
    <location>
        <begin position="59"/>
        <end position="92"/>
    </location>
</feature>
<evidence type="ECO:0000256" key="5">
    <source>
        <dbReference type="ARBA" id="ARBA00022622"/>
    </source>
</evidence>
<dbReference type="GO" id="GO:0098552">
    <property type="term" value="C:side of membrane"/>
    <property type="evidence" value="ECO:0007669"/>
    <property type="project" value="UniProtKB-KW"/>
</dbReference>
<keyword evidence="5" id="KW-0472">Membrane</keyword>
<evidence type="ECO:0000256" key="1">
    <source>
        <dbReference type="ARBA" id="ARBA00004589"/>
    </source>
</evidence>
<keyword evidence="7 9" id="KW-1015">Disulfide bond</keyword>
<evidence type="ECO:0000256" key="2">
    <source>
        <dbReference type="ARBA" id="ARBA00004613"/>
    </source>
</evidence>
<keyword evidence="14" id="KW-1185">Reference proteome</keyword>
<evidence type="ECO:0000256" key="10">
    <source>
        <dbReference type="SAM" id="MobiDB-lite"/>
    </source>
</evidence>
<feature type="chain" id="PRO_5008267678" description="CFEM domain-containing protein" evidence="11">
    <location>
        <begin position="24"/>
        <end position="278"/>
    </location>
</feature>
<keyword evidence="9" id="KW-0349">Heme</keyword>
<dbReference type="InterPro" id="IPR008427">
    <property type="entry name" value="Extracellular_membr_CFEM_dom"/>
</dbReference>
<dbReference type="InParanoid" id="A0A194WXW0"/>
<proteinExistence type="inferred from homology"/>
<evidence type="ECO:0000256" key="4">
    <source>
        <dbReference type="ARBA" id="ARBA00022525"/>
    </source>
</evidence>
<evidence type="ECO:0000313" key="14">
    <source>
        <dbReference type="Proteomes" id="UP000070700"/>
    </source>
</evidence>
<feature type="region of interest" description="Disordered" evidence="10">
    <location>
        <begin position="197"/>
        <end position="216"/>
    </location>
</feature>
<evidence type="ECO:0000256" key="9">
    <source>
        <dbReference type="PROSITE-ProRule" id="PRU01356"/>
    </source>
</evidence>
<dbReference type="KEGG" id="psco:LY89DRAFT_785388"/>
<keyword evidence="8" id="KW-0449">Lipoprotein</keyword>
<comment type="caution">
    <text evidence="9">Lacks conserved residue(s) required for the propagation of feature annotation.</text>
</comment>
<gene>
    <name evidence="13" type="ORF">LY89DRAFT_785388</name>
</gene>
<keyword evidence="5" id="KW-0336">GPI-anchor</keyword>
<comment type="subcellular location">
    <subcellularLocation>
        <location evidence="1">Membrane</location>
        <topology evidence="1">Lipid-anchor</topology>
        <topology evidence="1">GPI-anchor</topology>
    </subcellularLocation>
    <subcellularLocation>
        <location evidence="2">Secreted</location>
    </subcellularLocation>
</comment>
<keyword evidence="9" id="KW-0408">Iron</keyword>
<evidence type="ECO:0000256" key="7">
    <source>
        <dbReference type="ARBA" id="ARBA00023157"/>
    </source>
</evidence>
<dbReference type="PROSITE" id="PS52012">
    <property type="entry name" value="CFEM"/>
    <property type="match status" value="1"/>
</dbReference>
<keyword evidence="5" id="KW-0325">Glycoprotein</keyword>
<evidence type="ECO:0000259" key="12">
    <source>
        <dbReference type="PROSITE" id="PS52012"/>
    </source>
</evidence>
<evidence type="ECO:0000256" key="8">
    <source>
        <dbReference type="ARBA" id="ARBA00023288"/>
    </source>
</evidence>
<evidence type="ECO:0000256" key="11">
    <source>
        <dbReference type="SAM" id="SignalP"/>
    </source>
</evidence>
<feature type="signal peptide" evidence="11">
    <location>
        <begin position="1"/>
        <end position="23"/>
    </location>
</feature>
<dbReference type="RefSeq" id="XP_018067166.1">
    <property type="nucleotide sequence ID" value="XM_018222891.1"/>
</dbReference>
<dbReference type="OrthoDB" id="3798994at2759"/>
<dbReference type="GeneID" id="28832617"/>
<comment type="similarity">
    <text evidence="3">Belongs to the RBT5 family.</text>
</comment>
<feature type="disulfide bond" evidence="9">
    <location>
        <begin position="50"/>
        <end position="57"/>
    </location>
</feature>
<keyword evidence="6 11" id="KW-0732">Signal</keyword>
<dbReference type="EMBL" id="KQ947423">
    <property type="protein sequence ID" value="KUJ12811.1"/>
    <property type="molecule type" value="Genomic_DNA"/>
</dbReference>
<evidence type="ECO:0000256" key="6">
    <source>
        <dbReference type="ARBA" id="ARBA00022729"/>
    </source>
</evidence>
<reference evidence="13 14" key="1">
    <citation type="submission" date="2015-10" db="EMBL/GenBank/DDBJ databases">
        <title>Full genome of DAOMC 229536 Phialocephala scopiformis, a fungal endophyte of spruce producing the potent anti-insectan compound rugulosin.</title>
        <authorList>
            <consortium name="DOE Joint Genome Institute"/>
            <person name="Walker A.K."/>
            <person name="Frasz S.L."/>
            <person name="Seifert K.A."/>
            <person name="Miller J.D."/>
            <person name="Mondo S.J."/>
            <person name="Labutti K."/>
            <person name="Lipzen A."/>
            <person name="Dockter R."/>
            <person name="Kennedy M."/>
            <person name="Grigoriev I.V."/>
            <person name="Spatafora J.W."/>
        </authorList>
    </citation>
    <scope>NUCLEOTIDE SEQUENCE [LARGE SCALE GENOMIC DNA]</scope>
    <source>
        <strain evidence="13 14">CBS 120377</strain>
    </source>
</reference>
<evidence type="ECO:0000256" key="3">
    <source>
        <dbReference type="ARBA" id="ARBA00010031"/>
    </source>
</evidence>
<accession>A0A194WXW0</accession>
<feature type="binding site" description="axial binding residue" evidence="9">
    <location>
        <position position="54"/>
    </location>
    <ligand>
        <name>heme</name>
        <dbReference type="ChEBI" id="CHEBI:30413"/>
    </ligand>
    <ligandPart>
        <name>Fe</name>
        <dbReference type="ChEBI" id="CHEBI:18248"/>
    </ligandPart>
</feature>
<dbReference type="GO" id="GO:0005576">
    <property type="term" value="C:extracellular region"/>
    <property type="evidence" value="ECO:0007669"/>
    <property type="project" value="UniProtKB-SubCell"/>
</dbReference>
<sequence>MELRRRRKVLVVLLSFWQSLAGAANTTSEVANLGIAAQACLATGFWDCSCIMLDFQCGCECSRFSSDVRACIVNSCSPVQQNQALNLFSSTCATATIITTSISTKLSSTSSVSSKTTSSISQMTTTSKGTILSSSNSKASASQTITQSKATASIASNTNTSPTSMGSGTTGLSVKTYRLSSTSTGTSENGGVFPILISSSDTGPTTAGTQSTWGPYRGNTSAMGTATACWQVSASGTARTTCAIQANPFQASAGSLEPGRVLVPMIWGIGVFVFLNLN</sequence>
<evidence type="ECO:0000313" key="13">
    <source>
        <dbReference type="EMBL" id="KUJ12811.1"/>
    </source>
</evidence>
<name>A0A194WXW0_MOLSC</name>
<feature type="disulfide bond" evidence="9">
    <location>
        <begin position="40"/>
        <end position="71"/>
    </location>
</feature>
<organism evidence="13 14">
    <name type="scientific">Mollisia scopiformis</name>
    <name type="common">Conifer needle endophyte fungus</name>
    <name type="synonym">Phialocephala scopiformis</name>
    <dbReference type="NCBI Taxonomy" id="149040"/>
    <lineage>
        <taxon>Eukaryota</taxon>
        <taxon>Fungi</taxon>
        <taxon>Dikarya</taxon>
        <taxon>Ascomycota</taxon>
        <taxon>Pezizomycotina</taxon>
        <taxon>Leotiomycetes</taxon>
        <taxon>Helotiales</taxon>
        <taxon>Mollisiaceae</taxon>
        <taxon>Mollisia</taxon>
    </lineage>
</organism>
<protein>
    <recommendedName>
        <fullName evidence="12">CFEM domain-containing protein</fullName>
    </recommendedName>
</protein>
<feature type="domain" description="CFEM" evidence="12">
    <location>
        <begin position="6"/>
        <end position="119"/>
    </location>
</feature>
<dbReference type="GO" id="GO:0046872">
    <property type="term" value="F:metal ion binding"/>
    <property type="evidence" value="ECO:0007669"/>
    <property type="project" value="UniProtKB-UniRule"/>
</dbReference>
<dbReference type="Pfam" id="PF05730">
    <property type="entry name" value="CFEM"/>
    <property type="match status" value="1"/>
</dbReference>
<keyword evidence="9" id="KW-0479">Metal-binding</keyword>
<keyword evidence="4" id="KW-0964">Secreted</keyword>
<dbReference type="AlphaFoldDB" id="A0A194WXW0"/>
<dbReference type="Proteomes" id="UP000070700">
    <property type="component" value="Unassembled WGS sequence"/>
</dbReference>